<dbReference type="GO" id="GO:0005829">
    <property type="term" value="C:cytosol"/>
    <property type="evidence" value="ECO:0007669"/>
    <property type="project" value="TreeGrafter"/>
</dbReference>
<sequence length="384" mass="44909">MLDIRTINSSTLLIINFDTIHLFNNLNNDVDLECFKYKHSIELTTATYLPKKNLIAFTDLNKKFHLLDTNNQVLTTKIFQKRAAKLLVNQEETTVILGDKTGDVYSLSLNDLENNEFKLIMGHLSMLTDMRLSSDEKFLLTSDRDEKIRISHYPNTYNIFGYLLAHKEFVMQFEFLNNSNLLSVSGDSKLILWDLKTLKPHQIIDVKSFLKEECQKELNGIDRFDFDVETNRVFIHLFKANFLIQFDLVQNELKFARQINFNETIDDFVRLSPNFYLMAILKNELDSKFLIKKISESGLDELSENELKFKTLLNRLNSDVALEKASDVKLEMEKNYQSYFKAIVNNMEDYYQRKQERIQSTSGKRKHTISKSESDLSEPKVVVQ</sequence>
<evidence type="ECO:0000256" key="3">
    <source>
        <dbReference type="ARBA" id="ARBA00022694"/>
    </source>
</evidence>
<dbReference type="InterPro" id="IPR028884">
    <property type="entry name" value="Trm82"/>
</dbReference>
<dbReference type="GO" id="GO:0043527">
    <property type="term" value="C:tRNA methyltransferase complex"/>
    <property type="evidence" value="ECO:0007669"/>
    <property type="project" value="TreeGrafter"/>
</dbReference>
<dbReference type="InterPro" id="IPR001680">
    <property type="entry name" value="WD40_rpt"/>
</dbReference>
<feature type="repeat" description="WD" evidence="7">
    <location>
        <begin position="163"/>
        <end position="197"/>
    </location>
</feature>
<dbReference type="AlphaFoldDB" id="A0A814F674"/>
<evidence type="ECO:0000256" key="4">
    <source>
        <dbReference type="ARBA" id="ARBA00022737"/>
    </source>
</evidence>
<comment type="similarity">
    <text evidence="6">Belongs to the WD repeat TRM82 family.</text>
</comment>
<dbReference type="PANTHER" id="PTHR16288">
    <property type="entry name" value="WD40 REPEAT PROTEIN 4"/>
    <property type="match status" value="1"/>
</dbReference>
<dbReference type="PROSITE" id="PS00678">
    <property type="entry name" value="WD_REPEATS_1"/>
    <property type="match status" value="1"/>
</dbReference>
<evidence type="ECO:0000256" key="2">
    <source>
        <dbReference type="ARBA" id="ARBA00022574"/>
    </source>
</evidence>
<comment type="pathway">
    <text evidence="6">tRNA modification; N(7)-methylguanine-tRNA biosynthesis.</text>
</comment>
<dbReference type="GO" id="GO:0106004">
    <property type="term" value="P:tRNA (guanine-N7)-methylation"/>
    <property type="evidence" value="ECO:0007669"/>
    <property type="project" value="UniProtKB-UniRule"/>
</dbReference>
<dbReference type="InterPro" id="IPR019775">
    <property type="entry name" value="WD40_repeat_CS"/>
</dbReference>
<dbReference type="SUPFAM" id="SSF50978">
    <property type="entry name" value="WD40 repeat-like"/>
    <property type="match status" value="1"/>
</dbReference>
<evidence type="ECO:0000313" key="9">
    <source>
        <dbReference type="EMBL" id="CAF0977169.1"/>
    </source>
</evidence>
<evidence type="ECO:0000256" key="6">
    <source>
        <dbReference type="HAMAP-Rule" id="MF_03056"/>
    </source>
</evidence>
<evidence type="ECO:0000256" key="1">
    <source>
        <dbReference type="ARBA" id="ARBA00004123"/>
    </source>
</evidence>
<comment type="subcellular location">
    <subcellularLocation>
        <location evidence="1 6">Nucleus</location>
    </subcellularLocation>
</comment>
<keyword evidence="4 6" id="KW-0677">Repeat</keyword>
<feature type="region of interest" description="Disordered" evidence="8">
    <location>
        <begin position="355"/>
        <end position="384"/>
    </location>
</feature>
<dbReference type="Proteomes" id="UP000663879">
    <property type="component" value="Unassembled WGS sequence"/>
</dbReference>
<reference evidence="9" key="1">
    <citation type="submission" date="2021-02" db="EMBL/GenBank/DDBJ databases">
        <authorList>
            <person name="Nowell W R."/>
        </authorList>
    </citation>
    <scope>NUCLEOTIDE SEQUENCE</scope>
    <source>
        <strain evidence="9">Ploen Becks lab</strain>
    </source>
</reference>
<keyword evidence="3 6" id="KW-0819">tRNA processing</keyword>
<evidence type="ECO:0000256" key="5">
    <source>
        <dbReference type="ARBA" id="ARBA00023242"/>
    </source>
</evidence>
<keyword evidence="2 6" id="KW-0853">WD repeat</keyword>
<gene>
    <name evidence="9" type="ORF">OXX778_LOCUS15227</name>
</gene>
<dbReference type="HAMAP" id="MF_03056">
    <property type="entry name" value="TRM82"/>
    <property type="match status" value="1"/>
</dbReference>
<comment type="caution">
    <text evidence="9">The sequence shown here is derived from an EMBL/GenBank/DDBJ whole genome shotgun (WGS) entry which is preliminary data.</text>
</comment>
<dbReference type="Gene3D" id="2.130.10.10">
    <property type="entry name" value="YVTN repeat-like/Quinoprotein amine dehydrogenase"/>
    <property type="match status" value="1"/>
</dbReference>
<keyword evidence="10" id="KW-1185">Reference proteome</keyword>
<evidence type="ECO:0000256" key="8">
    <source>
        <dbReference type="SAM" id="MobiDB-lite"/>
    </source>
</evidence>
<accession>A0A814F674</accession>
<dbReference type="PANTHER" id="PTHR16288:SF0">
    <property type="entry name" value="TRNA (GUANINE-N(7)-)-METHYLTRANSFERASE NON-CATALYTIC SUBUNIT WDR4"/>
    <property type="match status" value="1"/>
</dbReference>
<dbReference type="GO" id="GO:0005634">
    <property type="term" value="C:nucleus"/>
    <property type="evidence" value="ECO:0007669"/>
    <property type="project" value="UniProtKB-SubCell"/>
</dbReference>
<dbReference type="SMART" id="SM00320">
    <property type="entry name" value="WD40"/>
    <property type="match status" value="2"/>
</dbReference>
<comment type="function">
    <text evidence="6">Required for the formation of N(7)-methylguanine at position 46 (m7G46) in tRNA. In the complex, it is required to stabilize and induce conformational changes of the catalytic subunit.</text>
</comment>
<dbReference type="PROSITE" id="PS50082">
    <property type="entry name" value="WD_REPEATS_2"/>
    <property type="match status" value="1"/>
</dbReference>
<comment type="subunit">
    <text evidence="6">Forms a heterodimer with the catalytic subunit.</text>
</comment>
<protein>
    <recommendedName>
        <fullName evidence="6">tRNA (guanine-N(7)-)-methyltransferase non-catalytic subunit</fullName>
    </recommendedName>
    <alternativeName>
        <fullName evidence="6">WD repeat-containing protein 4 homolog</fullName>
    </alternativeName>
</protein>
<dbReference type="Pfam" id="PF00400">
    <property type="entry name" value="WD40"/>
    <property type="match status" value="2"/>
</dbReference>
<dbReference type="EMBL" id="CAJNOC010003312">
    <property type="protein sequence ID" value="CAF0977169.1"/>
    <property type="molecule type" value="Genomic_DNA"/>
</dbReference>
<dbReference type="InterPro" id="IPR015943">
    <property type="entry name" value="WD40/YVTN_repeat-like_dom_sf"/>
</dbReference>
<dbReference type="UniPathway" id="UPA00989"/>
<dbReference type="InterPro" id="IPR036322">
    <property type="entry name" value="WD40_repeat_dom_sf"/>
</dbReference>
<dbReference type="OrthoDB" id="371245at2759"/>
<evidence type="ECO:0000256" key="7">
    <source>
        <dbReference type="PROSITE-ProRule" id="PRU00221"/>
    </source>
</evidence>
<name>A0A814F674_9BILA</name>
<proteinExistence type="inferred from homology"/>
<organism evidence="9 10">
    <name type="scientific">Brachionus calyciflorus</name>
    <dbReference type="NCBI Taxonomy" id="104777"/>
    <lineage>
        <taxon>Eukaryota</taxon>
        <taxon>Metazoa</taxon>
        <taxon>Spiralia</taxon>
        <taxon>Gnathifera</taxon>
        <taxon>Rotifera</taxon>
        <taxon>Eurotatoria</taxon>
        <taxon>Monogononta</taxon>
        <taxon>Pseudotrocha</taxon>
        <taxon>Ploima</taxon>
        <taxon>Brachionidae</taxon>
        <taxon>Brachionus</taxon>
    </lineage>
</organism>
<evidence type="ECO:0000313" key="10">
    <source>
        <dbReference type="Proteomes" id="UP000663879"/>
    </source>
</evidence>
<keyword evidence="5 6" id="KW-0539">Nucleus</keyword>